<dbReference type="PANTHER" id="PTHR43013">
    <property type="entry name" value="GLUTAMYL-TRNA REDUCTASE"/>
    <property type="match status" value="1"/>
</dbReference>
<keyword evidence="4 8" id="KW-0521">NADP</keyword>
<dbReference type="Pfam" id="PF00745">
    <property type="entry name" value="GlutR_dimer"/>
    <property type="match status" value="1"/>
</dbReference>
<evidence type="ECO:0000256" key="9">
    <source>
        <dbReference type="PIRSR" id="PIRSR000445-1"/>
    </source>
</evidence>
<evidence type="ECO:0000313" key="18">
    <source>
        <dbReference type="Proteomes" id="UP000199312"/>
    </source>
</evidence>
<evidence type="ECO:0000256" key="4">
    <source>
        <dbReference type="ARBA" id="ARBA00022857"/>
    </source>
</evidence>
<comment type="miscellaneous">
    <text evidence="8">During catalysis, the active site Cys acts as a nucleophile attacking the alpha-carbonyl group of tRNA-bound glutamate with the formation of a thioester intermediate between enzyme and glutamate, and the concomitant release of tRNA(Glu). The thioester intermediate is finally reduced by direct hydride transfer from NADPH, to form the product GSA.</text>
</comment>
<proteinExistence type="inferred from homology"/>
<comment type="similarity">
    <text evidence="2 8 13">Belongs to the glutamyl-tRNA reductase family.</text>
</comment>
<gene>
    <name evidence="8" type="primary">hemA</name>
    <name evidence="17" type="ORF">SAMN04488006_2758</name>
</gene>
<feature type="domain" description="Tetrapyrrole biosynthesis glutamyl-tRNA reductase dimerisation" evidence="14">
    <location>
        <begin position="319"/>
        <end position="411"/>
    </location>
</feature>
<dbReference type="Gene3D" id="3.40.50.720">
    <property type="entry name" value="NAD(P)-binding Rossmann-like Domain"/>
    <property type="match status" value="1"/>
</dbReference>
<evidence type="ECO:0000259" key="15">
    <source>
        <dbReference type="Pfam" id="PF01488"/>
    </source>
</evidence>
<comment type="domain">
    <text evidence="8">Possesses an unusual extended V-shaped dimeric structure with each monomer consisting of three distinct domains arranged along a curved 'spinal' alpha-helix. The N-terminal catalytic domain specifically recognizes the glutamate moiety of the substrate. The second domain is the NADPH-binding domain, and the third C-terminal domain is responsible for dimerization.</text>
</comment>
<comment type="subunit">
    <text evidence="8">Homodimer.</text>
</comment>
<protein>
    <recommendedName>
        <fullName evidence="3 8">Glutamyl-tRNA reductase</fullName>
        <shortName evidence="8">GluTR</shortName>
        <ecNumber evidence="3 8">1.2.1.70</ecNumber>
    </recommendedName>
</protein>
<feature type="domain" description="Glutamyl-tRNA reductase N-terminal" evidence="16">
    <location>
        <begin position="13"/>
        <end position="158"/>
    </location>
</feature>
<keyword evidence="5 8" id="KW-0560">Oxidoreductase</keyword>
<dbReference type="SUPFAM" id="SSF69742">
    <property type="entry name" value="Glutamyl tRNA-reductase catalytic, N-terminal domain"/>
    <property type="match status" value="1"/>
</dbReference>
<dbReference type="InterPro" id="IPR036291">
    <property type="entry name" value="NAD(P)-bd_dom_sf"/>
</dbReference>
<dbReference type="PANTHER" id="PTHR43013:SF1">
    <property type="entry name" value="GLUTAMYL-TRNA REDUCTASE"/>
    <property type="match status" value="1"/>
</dbReference>
<feature type="active site" description="Nucleophile" evidence="8 9">
    <location>
        <position position="56"/>
    </location>
</feature>
<evidence type="ECO:0000256" key="11">
    <source>
        <dbReference type="PIRSR" id="PIRSR000445-3"/>
    </source>
</evidence>
<dbReference type="AlphaFoldDB" id="A0A1I6S2Q3"/>
<dbReference type="GO" id="GO:0050661">
    <property type="term" value="F:NADP binding"/>
    <property type="evidence" value="ECO:0007669"/>
    <property type="project" value="InterPro"/>
</dbReference>
<reference evidence="18" key="1">
    <citation type="submission" date="2016-10" db="EMBL/GenBank/DDBJ databases">
        <authorList>
            <person name="Varghese N."/>
            <person name="Submissions S."/>
        </authorList>
    </citation>
    <scope>NUCLEOTIDE SEQUENCE [LARGE SCALE GENOMIC DNA]</scope>
    <source>
        <strain evidence="18">DSM 24450</strain>
    </source>
</reference>
<feature type="binding site" evidence="8 10">
    <location>
        <begin position="116"/>
        <end position="118"/>
    </location>
    <ligand>
        <name>substrate</name>
    </ligand>
</feature>
<dbReference type="InterPro" id="IPR036453">
    <property type="entry name" value="GluRdtase_dimer_dom_sf"/>
</dbReference>
<evidence type="ECO:0000256" key="1">
    <source>
        <dbReference type="ARBA" id="ARBA00005059"/>
    </source>
</evidence>
<dbReference type="InterPro" id="IPR015896">
    <property type="entry name" value="4pyrrol_synth_GluRdtase_dimer"/>
</dbReference>
<feature type="domain" description="Quinate/shikimate 5-dehydrogenase/glutamyl-tRNA reductase" evidence="15">
    <location>
        <begin position="178"/>
        <end position="304"/>
    </location>
</feature>
<dbReference type="Pfam" id="PF05201">
    <property type="entry name" value="GlutR_N"/>
    <property type="match status" value="1"/>
</dbReference>
<dbReference type="HAMAP" id="MF_00087">
    <property type="entry name" value="Glu_tRNA_reductase"/>
    <property type="match status" value="1"/>
</dbReference>
<dbReference type="GO" id="GO:0008883">
    <property type="term" value="F:glutamyl-tRNA reductase activity"/>
    <property type="evidence" value="ECO:0007669"/>
    <property type="project" value="UniProtKB-UniRule"/>
</dbReference>
<evidence type="ECO:0000259" key="16">
    <source>
        <dbReference type="Pfam" id="PF05201"/>
    </source>
</evidence>
<evidence type="ECO:0000256" key="10">
    <source>
        <dbReference type="PIRSR" id="PIRSR000445-2"/>
    </source>
</evidence>
<dbReference type="PROSITE" id="PS00747">
    <property type="entry name" value="GLUTR"/>
    <property type="match status" value="1"/>
</dbReference>
<feature type="binding site" evidence="8 10">
    <location>
        <position position="122"/>
    </location>
    <ligand>
        <name>substrate</name>
    </ligand>
</feature>
<dbReference type="RefSeq" id="WP_090228313.1">
    <property type="nucleotide sequence ID" value="NZ_FOZP01000007.1"/>
</dbReference>
<feature type="binding site" evidence="8 11">
    <location>
        <begin position="191"/>
        <end position="196"/>
    </location>
    <ligand>
        <name>NADP(+)</name>
        <dbReference type="ChEBI" id="CHEBI:58349"/>
    </ligand>
</feature>
<feature type="site" description="Important for activity" evidence="8 12">
    <location>
        <position position="101"/>
    </location>
</feature>
<dbReference type="EMBL" id="FOZP01000007">
    <property type="protein sequence ID" value="SFS71194.1"/>
    <property type="molecule type" value="Genomic_DNA"/>
</dbReference>
<comment type="function">
    <text evidence="8">Catalyzes the NADPH-dependent reduction of glutamyl-tRNA(Glu) to glutamate 1-semialdehyde (GSA).</text>
</comment>
<sequence length="417" mass="47119">MSQENLPTKLYNVGLSYKKADVQVRGAFSVTKENQKLLLKEAKEKGIDGIFILSTCNRTEITGFAKHPFELISLLIKYSKGTVEEFINVSNVYKNNDAITHLFNIATGLDSQILGDYEIVGQLRESFKLAKKTGTTNAYLERLMNLVLQASKDVKNNTKLSSGTTSVSYAAIQYIVENVENYNNKKILIYGLGEIGKNTCKNVLEYTSNKNVTLVNRTLEKAIDFELTHKDVTVADFSNLTNEIHNTDILIVSTGSSTHTVTSENLKEGNELLIIDLSMPENVDIDVKKMNGVSLINVDELSKITDKTIETRKAQIPLAEKIIKKYRDEFNDWISHRKYVPAVNALKESLMAIQQDEINFYSKKNKDFNVEDAEFVTNRMIQKITTQFVKHLKDQETSVDQSISVISKIFNTEITEI</sequence>
<name>A0A1I6S2Q3_9FLAO</name>
<dbReference type="SUPFAM" id="SSF51735">
    <property type="entry name" value="NAD(P)-binding Rossmann-fold domains"/>
    <property type="match status" value="1"/>
</dbReference>
<dbReference type="GO" id="GO:0019353">
    <property type="term" value="P:protoporphyrinogen IX biosynthetic process from glutamate"/>
    <property type="evidence" value="ECO:0007669"/>
    <property type="project" value="TreeGrafter"/>
</dbReference>
<dbReference type="PIRSF" id="PIRSF000445">
    <property type="entry name" value="4pyrrol_synth_GluRdtase"/>
    <property type="match status" value="1"/>
</dbReference>
<dbReference type="InterPro" id="IPR018214">
    <property type="entry name" value="GluRdtase_CS"/>
</dbReference>
<dbReference type="UniPathway" id="UPA00251">
    <property type="reaction ID" value="UER00316"/>
</dbReference>
<dbReference type="STRING" id="593133.SAMN04488006_2758"/>
<dbReference type="InterPro" id="IPR006151">
    <property type="entry name" value="Shikm_DH/Glu-tRNA_Rdtase"/>
</dbReference>
<evidence type="ECO:0000256" key="6">
    <source>
        <dbReference type="ARBA" id="ARBA00023244"/>
    </source>
</evidence>
<evidence type="ECO:0000256" key="8">
    <source>
        <dbReference type="HAMAP-Rule" id="MF_00087"/>
    </source>
</evidence>
<dbReference type="Gene3D" id="3.30.460.30">
    <property type="entry name" value="Glutamyl-tRNA reductase, N-terminal domain"/>
    <property type="match status" value="1"/>
</dbReference>
<dbReference type="SUPFAM" id="SSF69075">
    <property type="entry name" value="Glutamyl tRNA-reductase dimerization domain"/>
    <property type="match status" value="1"/>
</dbReference>
<evidence type="ECO:0000259" key="14">
    <source>
        <dbReference type="Pfam" id="PF00745"/>
    </source>
</evidence>
<evidence type="ECO:0000313" key="17">
    <source>
        <dbReference type="EMBL" id="SFS71194.1"/>
    </source>
</evidence>
<dbReference type="InterPro" id="IPR015895">
    <property type="entry name" value="4pyrrol_synth_GluRdtase_N"/>
</dbReference>
<dbReference type="OrthoDB" id="110209at2"/>
<dbReference type="Proteomes" id="UP000199312">
    <property type="component" value="Unassembled WGS sequence"/>
</dbReference>
<organism evidence="17 18">
    <name type="scientific">Lutibacter maritimus</name>
    <dbReference type="NCBI Taxonomy" id="593133"/>
    <lineage>
        <taxon>Bacteria</taxon>
        <taxon>Pseudomonadati</taxon>
        <taxon>Bacteroidota</taxon>
        <taxon>Flavobacteriia</taxon>
        <taxon>Flavobacteriales</taxon>
        <taxon>Flavobacteriaceae</taxon>
        <taxon>Lutibacter</taxon>
    </lineage>
</organism>
<evidence type="ECO:0000256" key="13">
    <source>
        <dbReference type="RuleBase" id="RU000584"/>
    </source>
</evidence>
<comment type="pathway">
    <text evidence="1 8 13">Porphyrin-containing compound metabolism; protoporphyrin-IX biosynthesis; 5-aminolevulinate from L-glutamyl-tRNA(Glu): step 1/2.</text>
</comment>
<dbReference type="InterPro" id="IPR036343">
    <property type="entry name" value="GluRdtase_N_sf"/>
</dbReference>
<keyword evidence="18" id="KW-1185">Reference proteome</keyword>
<evidence type="ECO:0000256" key="2">
    <source>
        <dbReference type="ARBA" id="ARBA00005916"/>
    </source>
</evidence>
<evidence type="ECO:0000256" key="5">
    <source>
        <dbReference type="ARBA" id="ARBA00023002"/>
    </source>
</evidence>
<feature type="binding site" evidence="8 10">
    <location>
        <position position="111"/>
    </location>
    <ligand>
        <name>substrate</name>
    </ligand>
</feature>
<evidence type="ECO:0000256" key="3">
    <source>
        <dbReference type="ARBA" id="ARBA00012970"/>
    </source>
</evidence>
<evidence type="ECO:0000256" key="12">
    <source>
        <dbReference type="PIRSR" id="PIRSR000445-4"/>
    </source>
</evidence>
<feature type="binding site" evidence="8 10">
    <location>
        <begin position="55"/>
        <end position="58"/>
    </location>
    <ligand>
        <name>substrate</name>
    </ligand>
</feature>
<accession>A0A1I6S2Q3</accession>
<evidence type="ECO:0000256" key="7">
    <source>
        <dbReference type="ARBA" id="ARBA00047464"/>
    </source>
</evidence>
<keyword evidence="6 8" id="KW-0627">Porphyrin biosynthesis</keyword>
<comment type="catalytic activity">
    <reaction evidence="7 8 13">
        <text>(S)-4-amino-5-oxopentanoate + tRNA(Glu) + NADP(+) = L-glutamyl-tRNA(Glu) + NADPH + H(+)</text>
        <dbReference type="Rhea" id="RHEA:12344"/>
        <dbReference type="Rhea" id="RHEA-COMP:9663"/>
        <dbReference type="Rhea" id="RHEA-COMP:9680"/>
        <dbReference type="ChEBI" id="CHEBI:15378"/>
        <dbReference type="ChEBI" id="CHEBI:57501"/>
        <dbReference type="ChEBI" id="CHEBI:57783"/>
        <dbReference type="ChEBI" id="CHEBI:58349"/>
        <dbReference type="ChEBI" id="CHEBI:78442"/>
        <dbReference type="ChEBI" id="CHEBI:78520"/>
        <dbReference type="EC" id="1.2.1.70"/>
    </reaction>
</comment>
<dbReference type="EC" id="1.2.1.70" evidence="3 8"/>
<dbReference type="NCBIfam" id="TIGR01035">
    <property type="entry name" value="hemA"/>
    <property type="match status" value="1"/>
</dbReference>
<dbReference type="Pfam" id="PF01488">
    <property type="entry name" value="Shikimate_DH"/>
    <property type="match status" value="1"/>
</dbReference>
<dbReference type="InterPro" id="IPR000343">
    <property type="entry name" value="4pyrrol_synth_GluRdtase"/>
</dbReference>